<dbReference type="EMBL" id="FNTX01000002">
    <property type="protein sequence ID" value="SEE90776.1"/>
    <property type="molecule type" value="Genomic_DNA"/>
</dbReference>
<evidence type="ECO:0000313" key="2">
    <source>
        <dbReference type="EMBL" id="SEE90776.1"/>
    </source>
</evidence>
<dbReference type="InterPro" id="IPR037401">
    <property type="entry name" value="SnoaL-like"/>
</dbReference>
<dbReference type="AlphaFoldDB" id="A0A1H5MN80"/>
<accession>A0A1H5MN80</accession>
<evidence type="ECO:0000313" key="3">
    <source>
        <dbReference type="Proteomes" id="UP000199220"/>
    </source>
</evidence>
<organism evidence="2 3">
    <name type="scientific">Ruania alba</name>
    <dbReference type="NCBI Taxonomy" id="648782"/>
    <lineage>
        <taxon>Bacteria</taxon>
        <taxon>Bacillati</taxon>
        <taxon>Actinomycetota</taxon>
        <taxon>Actinomycetes</taxon>
        <taxon>Micrococcales</taxon>
        <taxon>Ruaniaceae</taxon>
        <taxon>Ruania</taxon>
    </lineage>
</organism>
<dbReference type="Proteomes" id="UP000199220">
    <property type="component" value="Unassembled WGS sequence"/>
</dbReference>
<name>A0A1H5MN80_9MICO</name>
<gene>
    <name evidence="2" type="ORF">SAMN04488554_3513</name>
</gene>
<dbReference type="SUPFAM" id="SSF54427">
    <property type="entry name" value="NTF2-like"/>
    <property type="match status" value="1"/>
</dbReference>
<protein>
    <recommendedName>
        <fullName evidence="1">SnoaL-like domain-containing protein</fullName>
    </recommendedName>
</protein>
<dbReference type="Gene3D" id="3.10.450.50">
    <property type="match status" value="1"/>
</dbReference>
<keyword evidence="3" id="KW-1185">Reference proteome</keyword>
<evidence type="ECO:0000259" key="1">
    <source>
        <dbReference type="Pfam" id="PF12680"/>
    </source>
</evidence>
<dbReference type="RefSeq" id="WP_089774290.1">
    <property type="nucleotide sequence ID" value="NZ_FNTX01000002.1"/>
</dbReference>
<reference evidence="3" key="1">
    <citation type="submission" date="2016-10" db="EMBL/GenBank/DDBJ databases">
        <authorList>
            <person name="Varghese N."/>
            <person name="Submissions S."/>
        </authorList>
    </citation>
    <scope>NUCLEOTIDE SEQUENCE [LARGE SCALE GENOMIC DNA]</scope>
    <source>
        <strain evidence="3">DSM 21368</strain>
    </source>
</reference>
<dbReference type="OrthoDB" id="8080938at2"/>
<sequence length="109" mass="11828">MTAVSVPEPVGSFIETVNAHDENGFLEAFTTDGFVDDWGRVFTGRDQIKGWSDKEFIGATGVLTPTSVTVDGDLITVVGDWRSTHANGLSRFEFRVSGDQLASMTIREG</sequence>
<dbReference type="STRING" id="648782.SAMN04488554_3513"/>
<dbReference type="InterPro" id="IPR032710">
    <property type="entry name" value="NTF2-like_dom_sf"/>
</dbReference>
<dbReference type="Pfam" id="PF12680">
    <property type="entry name" value="SnoaL_2"/>
    <property type="match status" value="1"/>
</dbReference>
<feature type="domain" description="SnoaL-like" evidence="1">
    <location>
        <begin position="12"/>
        <end position="95"/>
    </location>
</feature>
<proteinExistence type="predicted"/>